<keyword evidence="3" id="KW-0804">Transcription</keyword>
<dbReference type="Pfam" id="PF12833">
    <property type="entry name" value="HTH_18"/>
    <property type="match status" value="1"/>
</dbReference>
<evidence type="ECO:0000256" key="1">
    <source>
        <dbReference type="ARBA" id="ARBA00023015"/>
    </source>
</evidence>
<proteinExistence type="predicted"/>
<dbReference type="InterPro" id="IPR020449">
    <property type="entry name" value="Tscrpt_reg_AraC-type_HTH"/>
</dbReference>
<dbReference type="InterPro" id="IPR050204">
    <property type="entry name" value="AraC_XylS_family_regulators"/>
</dbReference>
<dbReference type="AlphaFoldDB" id="A0A1Z4GDU7"/>
<dbReference type="InterPro" id="IPR018060">
    <property type="entry name" value="HTH_AraC"/>
</dbReference>
<accession>A0A1Z4GDU7</accession>
<evidence type="ECO:0000256" key="2">
    <source>
        <dbReference type="ARBA" id="ARBA00023125"/>
    </source>
</evidence>
<dbReference type="GO" id="GO:0003700">
    <property type="term" value="F:DNA-binding transcription factor activity"/>
    <property type="evidence" value="ECO:0007669"/>
    <property type="project" value="InterPro"/>
</dbReference>
<dbReference type="EMBL" id="AP018174">
    <property type="protein sequence ID" value="BAY15694.1"/>
    <property type="molecule type" value="Genomic_DNA"/>
</dbReference>
<dbReference type="Proteomes" id="UP000218287">
    <property type="component" value="Chromosome"/>
</dbReference>
<dbReference type="PRINTS" id="PR00032">
    <property type="entry name" value="HTHARAC"/>
</dbReference>
<dbReference type="PANTHER" id="PTHR46796:SF6">
    <property type="entry name" value="ARAC SUBFAMILY"/>
    <property type="match status" value="1"/>
</dbReference>
<evidence type="ECO:0000313" key="5">
    <source>
        <dbReference type="EMBL" id="BAY15694.1"/>
    </source>
</evidence>
<sequence>MMQEETILKVDFTQEDACAEVLPRSHINSSYHAKWDSIRLDIYQQPAHETPEHSPQQHIISINTAHRLTKAERVIDGRFQQEYIFNGDVAIVPANTHHISRWTSQTEFLLLSLEPAFFNRIILESVDLQGVELRPYFAAPEPLIQQIALALKSELESGGMGSQLYIESLKTTLCIHLLKHHSIASDKIPQFSNHKGLSPRKLRQAISYIHENLERDLTLAEIAAVVGMSMYHFSRLFKQSTGFAPHQYVLNSRIAKAKKLLSATEKSIEQISEQVGFQSQSHFTNVFRKFMGITPKTYREQVKI</sequence>
<protein>
    <submittedName>
        <fullName evidence="5">Transcriptional regulator</fullName>
    </submittedName>
</protein>
<keyword evidence="6" id="KW-1185">Reference proteome</keyword>
<dbReference type="PROSITE" id="PS00041">
    <property type="entry name" value="HTH_ARAC_FAMILY_1"/>
    <property type="match status" value="1"/>
</dbReference>
<dbReference type="SMART" id="SM00342">
    <property type="entry name" value="HTH_ARAC"/>
    <property type="match status" value="1"/>
</dbReference>
<evidence type="ECO:0000256" key="3">
    <source>
        <dbReference type="ARBA" id="ARBA00023163"/>
    </source>
</evidence>
<dbReference type="PROSITE" id="PS01124">
    <property type="entry name" value="HTH_ARAC_FAMILY_2"/>
    <property type="match status" value="1"/>
</dbReference>
<keyword evidence="1" id="KW-0805">Transcription regulation</keyword>
<dbReference type="PANTHER" id="PTHR46796">
    <property type="entry name" value="HTH-TYPE TRANSCRIPTIONAL ACTIVATOR RHAS-RELATED"/>
    <property type="match status" value="1"/>
</dbReference>
<dbReference type="InterPro" id="IPR009057">
    <property type="entry name" value="Homeodomain-like_sf"/>
</dbReference>
<dbReference type="InterPro" id="IPR018062">
    <property type="entry name" value="HTH_AraC-typ_CS"/>
</dbReference>
<reference evidence="5 6" key="1">
    <citation type="submission" date="2017-06" db="EMBL/GenBank/DDBJ databases">
        <title>Genome sequencing of cyanobaciteial culture collection at National Institute for Environmental Studies (NIES).</title>
        <authorList>
            <person name="Hirose Y."/>
            <person name="Shimura Y."/>
            <person name="Fujisawa T."/>
            <person name="Nakamura Y."/>
            <person name="Kawachi M."/>
        </authorList>
    </citation>
    <scope>NUCLEOTIDE SEQUENCE [LARGE SCALE GENOMIC DNA]</scope>
    <source>
        <strain evidence="5 6">NIES-21</strain>
    </source>
</reference>
<evidence type="ECO:0000259" key="4">
    <source>
        <dbReference type="PROSITE" id="PS01124"/>
    </source>
</evidence>
<feature type="domain" description="HTH araC/xylS-type" evidence="4">
    <location>
        <begin position="203"/>
        <end position="301"/>
    </location>
</feature>
<dbReference type="Gene3D" id="1.10.10.60">
    <property type="entry name" value="Homeodomain-like"/>
    <property type="match status" value="2"/>
</dbReference>
<organism evidence="5 6">
    <name type="scientific">Anabaenopsis circularis NIES-21</name>
    <dbReference type="NCBI Taxonomy" id="1085406"/>
    <lineage>
        <taxon>Bacteria</taxon>
        <taxon>Bacillati</taxon>
        <taxon>Cyanobacteriota</taxon>
        <taxon>Cyanophyceae</taxon>
        <taxon>Nostocales</taxon>
        <taxon>Nodulariaceae</taxon>
        <taxon>Anabaenopsis</taxon>
    </lineage>
</organism>
<gene>
    <name evidence="5" type="ORF">NIES21_15130</name>
</gene>
<name>A0A1Z4GDU7_9CYAN</name>
<dbReference type="SUPFAM" id="SSF46689">
    <property type="entry name" value="Homeodomain-like"/>
    <property type="match status" value="2"/>
</dbReference>
<dbReference type="GO" id="GO:0043565">
    <property type="term" value="F:sequence-specific DNA binding"/>
    <property type="evidence" value="ECO:0007669"/>
    <property type="project" value="InterPro"/>
</dbReference>
<keyword evidence="2" id="KW-0238">DNA-binding</keyword>
<evidence type="ECO:0000313" key="6">
    <source>
        <dbReference type="Proteomes" id="UP000218287"/>
    </source>
</evidence>